<dbReference type="InParanoid" id="D0NFG9"/>
<feature type="region of interest" description="Disordered" evidence="1">
    <location>
        <begin position="113"/>
        <end position="138"/>
    </location>
</feature>
<proteinExistence type="predicted"/>
<organism evidence="2 3">
    <name type="scientific">Phytophthora infestans (strain T30-4)</name>
    <name type="common">Potato late blight agent</name>
    <dbReference type="NCBI Taxonomy" id="403677"/>
    <lineage>
        <taxon>Eukaryota</taxon>
        <taxon>Sar</taxon>
        <taxon>Stramenopiles</taxon>
        <taxon>Oomycota</taxon>
        <taxon>Peronosporomycetes</taxon>
        <taxon>Peronosporales</taxon>
        <taxon>Peronosporaceae</taxon>
        <taxon>Phytophthora</taxon>
    </lineage>
</organism>
<dbReference type="eggNOG" id="ENOG502RFXA">
    <property type="taxonomic scope" value="Eukaryota"/>
</dbReference>
<dbReference type="KEGG" id="pif:PITG_10505"/>
<evidence type="ECO:0000313" key="3">
    <source>
        <dbReference type="Proteomes" id="UP000006643"/>
    </source>
</evidence>
<gene>
    <name evidence="2" type="ORF">PITG_10505</name>
</gene>
<dbReference type="RefSeq" id="XP_002902286.1">
    <property type="nucleotide sequence ID" value="XM_002902240.1"/>
</dbReference>
<evidence type="ECO:0000313" key="2">
    <source>
        <dbReference type="EMBL" id="EEY56958.1"/>
    </source>
</evidence>
<dbReference type="VEuPathDB" id="FungiDB:PITG_10505"/>
<evidence type="ECO:0000256" key="1">
    <source>
        <dbReference type="SAM" id="MobiDB-lite"/>
    </source>
</evidence>
<accession>D0NFG9</accession>
<dbReference type="OrthoDB" id="125953at2759"/>
<reference evidence="3" key="1">
    <citation type="journal article" date="2009" name="Nature">
        <title>Genome sequence and analysis of the Irish potato famine pathogen Phytophthora infestans.</title>
        <authorList>
            <consortium name="The Broad Institute Genome Sequencing Platform"/>
            <person name="Haas B.J."/>
            <person name="Kamoun S."/>
            <person name="Zody M.C."/>
            <person name="Jiang R.H."/>
            <person name="Handsaker R.E."/>
            <person name="Cano L.M."/>
            <person name="Grabherr M."/>
            <person name="Kodira C.D."/>
            <person name="Raffaele S."/>
            <person name="Torto-Alalibo T."/>
            <person name="Bozkurt T.O."/>
            <person name="Ah-Fong A.M."/>
            <person name="Alvarado L."/>
            <person name="Anderson V.L."/>
            <person name="Armstrong M.R."/>
            <person name="Avrova A."/>
            <person name="Baxter L."/>
            <person name="Beynon J."/>
            <person name="Boevink P.C."/>
            <person name="Bollmann S.R."/>
            <person name="Bos J.I."/>
            <person name="Bulone V."/>
            <person name="Cai G."/>
            <person name="Cakir C."/>
            <person name="Carrington J.C."/>
            <person name="Chawner M."/>
            <person name="Conti L."/>
            <person name="Costanzo S."/>
            <person name="Ewan R."/>
            <person name="Fahlgren N."/>
            <person name="Fischbach M.A."/>
            <person name="Fugelstad J."/>
            <person name="Gilroy E.M."/>
            <person name="Gnerre S."/>
            <person name="Green P.J."/>
            <person name="Grenville-Briggs L.J."/>
            <person name="Griffith J."/>
            <person name="Grunwald N.J."/>
            <person name="Horn K."/>
            <person name="Horner N.R."/>
            <person name="Hu C.H."/>
            <person name="Huitema E."/>
            <person name="Jeong D.H."/>
            <person name="Jones A.M."/>
            <person name="Jones J.D."/>
            <person name="Jones R.W."/>
            <person name="Karlsson E.K."/>
            <person name="Kunjeti S.G."/>
            <person name="Lamour K."/>
            <person name="Liu Z."/>
            <person name="Ma L."/>
            <person name="Maclean D."/>
            <person name="Chibucos M.C."/>
            <person name="McDonald H."/>
            <person name="McWalters J."/>
            <person name="Meijer H.J."/>
            <person name="Morgan W."/>
            <person name="Morris P.F."/>
            <person name="Munro C.A."/>
            <person name="O'Neill K."/>
            <person name="Ospina-Giraldo M."/>
            <person name="Pinzon A."/>
            <person name="Pritchard L."/>
            <person name="Ramsahoye B."/>
            <person name="Ren Q."/>
            <person name="Restrepo S."/>
            <person name="Roy S."/>
            <person name="Sadanandom A."/>
            <person name="Savidor A."/>
            <person name="Schornack S."/>
            <person name="Schwartz D.C."/>
            <person name="Schumann U.D."/>
            <person name="Schwessinger B."/>
            <person name="Seyer L."/>
            <person name="Sharpe T."/>
            <person name="Silvar C."/>
            <person name="Song J."/>
            <person name="Studholme D.J."/>
            <person name="Sykes S."/>
            <person name="Thines M."/>
            <person name="van de Vondervoort P.J."/>
            <person name="Phuntumart V."/>
            <person name="Wawra S."/>
            <person name="Weide R."/>
            <person name="Win J."/>
            <person name="Young C."/>
            <person name="Zhou S."/>
            <person name="Fry W."/>
            <person name="Meyers B.C."/>
            <person name="van West P."/>
            <person name="Ristaino J."/>
            <person name="Govers F."/>
            <person name="Birch P.R."/>
            <person name="Whisson S.C."/>
            <person name="Judelson H.S."/>
            <person name="Nusbaum C."/>
        </authorList>
    </citation>
    <scope>NUCLEOTIDE SEQUENCE [LARGE SCALE GENOMIC DNA]</scope>
    <source>
        <strain evidence="3">T30-4</strain>
    </source>
</reference>
<dbReference type="AlphaFoldDB" id="D0NFG9"/>
<dbReference type="GeneID" id="9474264"/>
<keyword evidence="3" id="KW-1185">Reference proteome</keyword>
<protein>
    <submittedName>
        <fullName evidence="2">Uncharacterized protein</fullName>
    </submittedName>
</protein>
<name>D0NFG9_PHYIT</name>
<dbReference type="EMBL" id="DS028135">
    <property type="protein sequence ID" value="EEY56958.1"/>
    <property type="molecule type" value="Genomic_DNA"/>
</dbReference>
<dbReference type="Proteomes" id="UP000006643">
    <property type="component" value="Unassembled WGS sequence"/>
</dbReference>
<dbReference type="HOGENOM" id="CLU_116509_0_0_1"/>
<sequence>MHLEREERPPINHNRPFEVFNADTMDVLNAAVKFIEDFADENEPDRETTKRLLLWINMRLGKFRGLVISDGLAVEILVKDEFSLHDSLLAELLYDLLKAKLIKLEAMLKAQQHATTSMHSRPRESRPTKQNSGIPKSLARTLPKQGSLELCLKYLSQTGYNGNGVPGKCFSKYRAHFLPNSLSPEAKTHIETHLGGLAPEFVDP</sequence>